<protein>
    <submittedName>
        <fullName evidence="1">Uncharacterized protein</fullName>
    </submittedName>
</protein>
<accession>A0A843X835</accession>
<reference evidence="1" key="1">
    <citation type="submission" date="2017-07" db="EMBL/GenBank/DDBJ databases">
        <title>Taro Niue Genome Assembly and Annotation.</title>
        <authorList>
            <person name="Atibalentja N."/>
            <person name="Keating K."/>
            <person name="Fields C.J."/>
        </authorList>
    </citation>
    <scope>NUCLEOTIDE SEQUENCE</scope>
    <source>
        <strain evidence="1">Niue_2</strain>
        <tissue evidence="1">Leaf</tissue>
    </source>
</reference>
<evidence type="ECO:0000313" key="2">
    <source>
        <dbReference type="Proteomes" id="UP000652761"/>
    </source>
</evidence>
<comment type="caution">
    <text evidence="1">The sequence shown here is derived from an EMBL/GenBank/DDBJ whole genome shotgun (WGS) entry which is preliminary data.</text>
</comment>
<sequence length="360" mass="40413">VAMENGAGTPMALEERVVCCVYVVFTRLTYAPYVVTDNTMMVEYFIRGLRAELQDAVIPLMCKTMEEAAQQAAILERTEEEVEVEASSREVFSRVVAIGHQFQRSPNKVRVMTEGLISNNLSSSQQSEAEVHPTLEECGTVEVCVVFLDTLTLVLELYVWLRERRQVLRPETLEVPGMGLQLCVCRCGVGWSPQLFDFFLVEQQLDLSSVTARLRVELCSVEAVSQSRCLVCSFRRSEVWSIKDQLFVSSPVTQMIEVVRLRGSVVWAWSTHWFTVCERDSEGHRVLNVMDHDIAIMKLLFESSSACMPRVACGAGQADLRNGKATAFCVAIRKVLLWNCQVIRAVGVLLGVFSPQGHYV</sequence>
<feature type="non-terminal residue" evidence="1">
    <location>
        <position position="1"/>
    </location>
</feature>
<evidence type="ECO:0000313" key="1">
    <source>
        <dbReference type="EMBL" id="MQM15110.1"/>
    </source>
</evidence>
<keyword evidence="2" id="KW-1185">Reference proteome</keyword>
<name>A0A843X835_COLES</name>
<proteinExistence type="predicted"/>
<dbReference type="AlphaFoldDB" id="A0A843X835"/>
<organism evidence="1 2">
    <name type="scientific">Colocasia esculenta</name>
    <name type="common">Wild taro</name>
    <name type="synonym">Arum esculentum</name>
    <dbReference type="NCBI Taxonomy" id="4460"/>
    <lineage>
        <taxon>Eukaryota</taxon>
        <taxon>Viridiplantae</taxon>
        <taxon>Streptophyta</taxon>
        <taxon>Embryophyta</taxon>
        <taxon>Tracheophyta</taxon>
        <taxon>Spermatophyta</taxon>
        <taxon>Magnoliopsida</taxon>
        <taxon>Liliopsida</taxon>
        <taxon>Araceae</taxon>
        <taxon>Aroideae</taxon>
        <taxon>Colocasieae</taxon>
        <taxon>Colocasia</taxon>
    </lineage>
</organism>
<dbReference type="Proteomes" id="UP000652761">
    <property type="component" value="Unassembled WGS sequence"/>
</dbReference>
<gene>
    <name evidence="1" type="ORF">Taro_048048</name>
</gene>
<dbReference type="EMBL" id="NMUH01006371">
    <property type="protein sequence ID" value="MQM15110.1"/>
    <property type="molecule type" value="Genomic_DNA"/>
</dbReference>